<name>A0A1G1VB03_9BACT</name>
<organism evidence="2 3">
    <name type="scientific">Candidatus Blackburnbacteria bacterium RIFCSPHIGHO2_12_FULL_41_13b</name>
    <dbReference type="NCBI Taxonomy" id="1797517"/>
    <lineage>
        <taxon>Bacteria</taxon>
        <taxon>Candidatus Blackburniibacteriota</taxon>
    </lineage>
</organism>
<protein>
    <submittedName>
        <fullName evidence="2">Uncharacterized protein</fullName>
    </submittedName>
</protein>
<comment type="caution">
    <text evidence="2">The sequence shown here is derived from an EMBL/GenBank/DDBJ whole genome shotgun (WGS) entry which is preliminary data.</text>
</comment>
<gene>
    <name evidence="2" type="ORF">A3F61_03785</name>
</gene>
<accession>A0A1G1VB03</accession>
<dbReference type="Proteomes" id="UP000178272">
    <property type="component" value="Unassembled WGS sequence"/>
</dbReference>
<proteinExistence type="predicted"/>
<sequence>MDDTKKMLRAIINGQSALKAELLTRFEGVEKKLDKRIDEIQNKMDKGFTHADKRFDEVNSRIDKLGRQLAYLEDDAPTKEEHDKLEKRVTKLEHHAASTA</sequence>
<dbReference type="Gene3D" id="3.90.20.10">
    <property type="match status" value="1"/>
</dbReference>
<evidence type="ECO:0000256" key="1">
    <source>
        <dbReference type="SAM" id="MobiDB-lite"/>
    </source>
</evidence>
<evidence type="ECO:0000313" key="3">
    <source>
        <dbReference type="Proteomes" id="UP000178272"/>
    </source>
</evidence>
<reference evidence="2 3" key="1">
    <citation type="journal article" date="2016" name="Nat. Commun.">
        <title>Thousands of microbial genomes shed light on interconnected biogeochemical processes in an aquifer system.</title>
        <authorList>
            <person name="Anantharaman K."/>
            <person name="Brown C.T."/>
            <person name="Hug L.A."/>
            <person name="Sharon I."/>
            <person name="Castelle C.J."/>
            <person name="Probst A.J."/>
            <person name="Thomas B.C."/>
            <person name="Singh A."/>
            <person name="Wilkins M.J."/>
            <person name="Karaoz U."/>
            <person name="Brodie E.L."/>
            <person name="Williams K.H."/>
            <person name="Hubbard S.S."/>
            <person name="Banfield J.F."/>
        </authorList>
    </citation>
    <scope>NUCLEOTIDE SEQUENCE [LARGE SCALE GENOMIC DNA]</scope>
</reference>
<feature type="compositionally biased region" description="Basic and acidic residues" evidence="1">
    <location>
        <begin position="76"/>
        <end position="100"/>
    </location>
</feature>
<dbReference type="AlphaFoldDB" id="A0A1G1VB03"/>
<evidence type="ECO:0000313" key="2">
    <source>
        <dbReference type="EMBL" id="OGY12392.1"/>
    </source>
</evidence>
<dbReference type="EMBL" id="MHCA01000018">
    <property type="protein sequence ID" value="OGY12392.1"/>
    <property type="molecule type" value="Genomic_DNA"/>
</dbReference>
<feature type="region of interest" description="Disordered" evidence="1">
    <location>
        <begin position="74"/>
        <end position="100"/>
    </location>
</feature>